<evidence type="ECO:0000256" key="5">
    <source>
        <dbReference type="ARBA" id="ARBA00022763"/>
    </source>
</evidence>
<dbReference type="Pfam" id="PF02463">
    <property type="entry name" value="SMC_N"/>
    <property type="match status" value="1"/>
</dbReference>
<reference evidence="11 12" key="1">
    <citation type="journal article" date="2021" name="Environ. Microbiol.">
        <title>Genetic insights into the dark matter of the mammalian gut microbiota through targeted genome reconstruction.</title>
        <authorList>
            <person name="Lugli G.A."/>
            <person name="Alessandri G."/>
            <person name="Milani C."/>
            <person name="Viappiani A."/>
            <person name="Fontana F."/>
            <person name="Tarracchini C."/>
            <person name="Mancabelli L."/>
            <person name="Argentini C."/>
            <person name="Ruiz L."/>
            <person name="Margolles A."/>
            <person name="van Sinderen D."/>
            <person name="Turroni F."/>
            <person name="Ventura M."/>
        </authorList>
    </citation>
    <scope>NUCLEOTIDE SEQUENCE [LARGE SCALE GENOMIC DNA]</scope>
    <source>
        <strain evidence="11 12">LC6</strain>
    </source>
</reference>
<accession>A0ABS5UX58</accession>
<evidence type="ECO:0000259" key="10">
    <source>
        <dbReference type="Pfam" id="PF02463"/>
    </source>
</evidence>
<dbReference type="InterPro" id="IPR003395">
    <property type="entry name" value="RecF/RecN/SMC_N"/>
</dbReference>
<evidence type="ECO:0000313" key="11">
    <source>
        <dbReference type="EMBL" id="MBT1174883.1"/>
    </source>
</evidence>
<dbReference type="RefSeq" id="WP_214376119.1">
    <property type="nucleotide sequence ID" value="NZ_JAFEJU010000003.1"/>
</dbReference>
<feature type="domain" description="RecF/RecN/SMC N-terminal" evidence="10">
    <location>
        <begin position="2"/>
        <end position="529"/>
    </location>
</feature>
<evidence type="ECO:0000256" key="8">
    <source>
        <dbReference type="ARBA" id="ARBA00033408"/>
    </source>
</evidence>
<dbReference type="EMBL" id="JAFEJU010000003">
    <property type="protein sequence ID" value="MBT1174883.1"/>
    <property type="molecule type" value="Genomic_DNA"/>
</dbReference>
<comment type="similarity">
    <text evidence="2 9">Belongs to the RecN family.</text>
</comment>
<evidence type="ECO:0000256" key="4">
    <source>
        <dbReference type="ARBA" id="ARBA00022741"/>
    </source>
</evidence>
<dbReference type="PANTHER" id="PTHR11059:SF0">
    <property type="entry name" value="DNA REPAIR PROTEIN RECN"/>
    <property type="match status" value="1"/>
</dbReference>
<dbReference type="PANTHER" id="PTHR11059">
    <property type="entry name" value="DNA REPAIR PROTEIN RECN"/>
    <property type="match status" value="1"/>
</dbReference>
<name>A0ABS5UX58_9BIFI</name>
<evidence type="ECO:0000256" key="9">
    <source>
        <dbReference type="PIRNR" id="PIRNR003128"/>
    </source>
</evidence>
<sequence length="582" mass="61407">MLEELDIRNLGPIHEATITPAPGMTAITGETGAGKSMLLSALNLISGGPADAGRVTAGADEAWAQGIFAVSDEASAAAVAQEAGVEPDDGELFLSRTVKAAGRSRAVLGGKSVPKSVLASVAGELVTIHGQTEQLKIASASRQREFLDHAAGDDRELNAYREAWHALAALEDKLQRLRSQESSARQRADYLRESVEHINEVNPQPGEDEELKAKRDRIENAADIAEGVSRALAALDSSQMEFDASSDGAGASDLLLQAAQALRGIHAAGDFGELAERLESLNAELQDVVFALSGHLDEDFGDADLDTLNARIHELGELTRRWGPTLEDVIAWRDKAVYEIEDLDASPEKLSELEAERDVLHGKAVAAAAALSAVRAEAGKRLAERVTGELESLAMSGASLEIRVTPRSGDDALDANGGDAIAFLFTPYEGSPQLAMGKSASGGELSRLMLALELSAADMHAGESNTSSDSDDVASMTFIFDEVDAGVGGKAAVELGKRLARLARTSQVIVVTHLAQVASWADSQFVVTKIPPDADDDAIGVVTTVDEVADESRVHEIARMLSGSESEASLDHARELLKESAL</sequence>
<dbReference type="InterPro" id="IPR004604">
    <property type="entry name" value="DNA_recomb/repair_RecN"/>
</dbReference>
<dbReference type="SUPFAM" id="SSF52540">
    <property type="entry name" value="P-loop containing nucleoside triphosphate hydrolases"/>
    <property type="match status" value="2"/>
</dbReference>
<dbReference type="NCBIfam" id="TIGR00634">
    <property type="entry name" value="recN"/>
    <property type="match status" value="1"/>
</dbReference>
<keyword evidence="4" id="KW-0547">Nucleotide-binding</keyword>
<dbReference type="CDD" id="cd03241">
    <property type="entry name" value="ABC_RecN"/>
    <property type="match status" value="2"/>
</dbReference>
<protein>
    <recommendedName>
        <fullName evidence="3 9">DNA repair protein RecN</fullName>
    </recommendedName>
    <alternativeName>
        <fullName evidence="8 9">Recombination protein N</fullName>
    </alternativeName>
</protein>
<dbReference type="Proteomes" id="UP000711736">
    <property type="component" value="Unassembled WGS sequence"/>
</dbReference>
<evidence type="ECO:0000313" key="12">
    <source>
        <dbReference type="Proteomes" id="UP000711736"/>
    </source>
</evidence>
<evidence type="ECO:0000256" key="6">
    <source>
        <dbReference type="ARBA" id="ARBA00022840"/>
    </source>
</evidence>
<organism evidence="11 12">
    <name type="scientific">Bifidobacterium colobi</name>
    <dbReference type="NCBI Taxonomy" id="2809026"/>
    <lineage>
        <taxon>Bacteria</taxon>
        <taxon>Bacillati</taxon>
        <taxon>Actinomycetota</taxon>
        <taxon>Actinomycetes</taxon>
        <taxon>Bifidobacteriales</taxon>
        <taxon>Bifidobacteriaceae</taxon>
        <taxon>Bifidobacterium</taxon>
    </lineage>
</organism>
<dbReference type="PIRSF" id="PIRSF003128">
    <property type="entry name" value="RecN"/>
    <property type="match status" value="1"/>
</dbReference>
<keyword evidence="7 9" id="KW-0234">DNA repair</keyword>
<evidence type="ECO:0000256" key="3">
    <source>
        <dbReference type="ARBA" id="ARBA00021315"/>
    </source>
</evidence>
<evidence type="ECO:0000256" key="7">
    <source>
        <dbReference type="ARBA" id="ARBA00023204"/>
    </source>
</evidence>
<evidence type="ECO:0000256" key="1">
    <source>
        <dbReference type="ARBA" id="ARBA00003618"/>
    </source>
</evidence>
<comment type="caution">
    <text evidence="11">The sequence shown here is derived from an EMBL/GenBank/DDBJ whole genome shotgun (WGS) entry which is preliminary data.</text>
</comment>
<evidence type="ECO:0000256" key="2">
    <source>
        <dbReference type="ARBA" id="ARBA00009441"/>
    </source>
</evidence>
<gene>
    <name evidence="11" type="primary">recN</name>
    <name evidence="11" type="ORF">JS530_05100</name>
</gene>
<comment type="function">
    <text evidence="1 9">May be involved in recombinational repair of damaged DNA.</text>
</comment>
<dbReference type="InterPro" id="IPR027417">
    <property type="entry name" value="P-loop_NTPase"/>
</dbReference>
<keyword evidence="12" id="KW-1185">Reference proteome</keyword>
<keyword evidence="5 9" id="KW-0227">DNA damage</keyword>
<dbReference type="Gene3D" id="3.40.50.300">
    <property type="entry name" value="P-loop containing nucleotide triphosphate hydrolases"/>
    <property type="match status" value="2"/>
</dbReference>
<keyword evidence="6" id="KW-0067">ATP-binding</keyword>
<proteinExistence type="inferred from homology"/>